<proteinExistence type="predicted"/>
<dbReference type="AlphaFoldDB" id="A0A9Q9DND4"/>
<name>A0A9Q9DND4_CURCL</name>
<evidence type="ECO:0000313" key="2">
    <source>
        <dbReference type="EMBL" id="USP73778.1"/>
    </source>
</evidence>
<reference evidence="2" key="1">
    <citation type="submission" date="2021-12" db="EMBL/GenBank/DDBJ databases">
        <title>Curvularia clavata genome.</title>
        <authorList>
            <person name="Cao Y."/>
        </authorList>
    </citation>
    <scope>NUCLEOTIDE SEQUENCE</scope>
    <source>
        <strain evidence="2">Yc1106</strain>
    </source>
</reference>
<dbReference type="VEuPathDB" id="FungiDB:yc1106_01052"/>
<dbReference type="Proteomes" id="UP001056012">
    <property type="component" value="Chromosome 1"/>
</dbReference>
<accession>A0A9Q9DND4</accession>
<evidence type="ECO:0000313" key="3">
    <source>
        <dbReference type="Proteomes" id="UP001056012"/>
    </source>
</evidence>
<sequence length="106" mass="10436">MHFSTIAVSALMGLAAASPNALTRRENQATTKAIQFAVKQADCDLFGCAAVIGAAACIVAAIPLGAAGVGPALACVSGGAASLCPCAPCIDALNDFLVDNNICPSE</sequence>
<keyword evidence="1" id="KW-0732">Signal</keyword>
<organism evidence="2 3">
    <name type="scientific">Curvularia clavata</name>
    <dbReference type="NCBI Taxonomy" id="95742"/>
    <lineage>
        <taxon>Eukaryota</taxon>
        <taxon>Fungi</taxon>
        <taxon>Dikarya</taxon>
        <taxon>Ascomycota</taxon>
        <taxon>Pezizomycotina</taxon>
        <taxon>Dothideomycetes</taxon>
        <taxon>Pleosporomycetidae</taxon>
        <taxon>Pleosporales</taxon>
        <taxon>Pleosporineae</taxon>
        <taxon>Pleosporaceae</taxon>
        <taxon>Curvularia</taxon>
    </lineage>
</organism>
<keyword evidence="3" id="KW-1185">Reference proteome</keyword>
<feature type="signal peptide" evidence="1">
    <location>
        <begin position="1"/>
        <end position="17"/>
    </location>
</feature>
<dbReference type="EMBL" id="CP089274">
    <property type="protein sequence ID" value="USP73778.1"/>
    <property type="molecule type" value="Genomic_DNA"/>
</dbReference>
<gene>
    <name evidence="2" type="ORF">yc1106_01052</name>
</gene>
<protein>
    <recommendedName>
        <fullName evidence="4">Fungal calcium binding protein domain-containing protein</fullName>
    </recommendedName>
</protein>
<evidence type="ECO:0000256" key="1">
    <source>
        <dbReference type="SAM" id="SignalP"/>
    </source>
</evidence>
<dbReference type="OrthoDB" id="3693205at2759"/>
<evidence type="ECO:0008006" key="4">
    <source>
        <dbReference type="Google" id="ProtNLM"/>
    </source>
</evidence>
<feature type="chain" id="PRO_5040379101" description="Fungal calcium binding protein domain-containing protein" evidence="1">
    <location>
        <begin position="18"/>
        <end position="106"/>
    </location>
</feature>